<feature type="domain" description="Cysteinyl-tRNA synthetase class Ia DALR" evidence="15">
    <location>
        <begin position="352"/>
        <end position="418"/>
    </location>
</feature>
<reference evidence="16 17" key="1">
    <citation type="journal article" date="2018" name="ISME J.">
        <title>A methanotrophic archaeon couples anaerobic oxidation of methane to Fe(III) reduction.</title>
        <authorList>
            <person name="Cai C."/>
            <person name="Leu A.O."/>
            <person name="Xie G.J."/>
            <person name="Guo J."/>
            <person name="Feng Y."/>
            <person name="Zhao J.X."/>
            <person name="Tyson G.W."/>
            <person name="Yuan Z."/>
            <person name="Hu S."/>
        </authorList>
    </citation>
    <scope>NUCLEOTIDE SEQUENCE [LARGE SCALE GENOMIC DNA]</scope>
    <source>
        <strain evidence="16">FeB_12</strain>
    </source>
</reference>
<dbReference type="InterPro" id="IPR014729">
    <property type="entry name" value="Rossmann-like_a/b/a_fold"/>
</dbReference>
<comment type="cofactor">
    <cofactor evidence="13">
        <name>Zn(2+)</name>
        <dbReference type="ChEBI" id="CHEBI:29105"/>
    </cofactor>
    <text evidence="13">Binds 1 zinc ion per subunit.</text>
</comment>
<dbReference type="NCBIfam" id="TIGR00435">
    <property type="entry name" value="cysS"/>
    <property type="match status" value="1"/>
</dbReference>
<sequence length="464" mass="52801">MALRFKNSLSRRVEEFVPIEPGVAKMYTCGPTVYNFAHIGNFRAYIFEDLLRRYLSYKGYRVTQVMNLTDIDDKIIRDSKARGIPIKQFTAPVIKAFFEDIDALRIERAEHYPPATEHIPEMVALVKVLLERGHAYQIDGDYYYRIASFPKYGQLANLDMQGLKAGARVDADEYEKESVSDFALWKAWDENDGDAFWETELGKGRPGWHLECSAMSTKYLGKRFDIHTGGVDNMFPHHENEIAQSEGATGETFVNYWLHCEHLMVDGRKMSKSLGNQYTLRDVLDKGYSGLAVRYLLMATHYRQQLNFTFEGLESARAALERYNDFISNLESYPGGKSDGSAGGVISGAAAGFEETLDDDLNISGALGVVFDFIRDINRLKAEDKLSAGERDEALKLIRRFDSVLDFRTKAVSLEAEIEDLIRQRTEARKSRNFAQADKIRDDLLARGIILEDTPQGVKWKRKV</sequence>
<evidence type="ECO:0000256" key="11">
    <source>
        <dbReference type="ARBA" id="ARBA00023146"/>
    </source>
</evidence>
<keyword evidence="7 13" id="KW-0547">Nucleotide-binding</keyword>
<evidence type="ECO:0000256" key="8">
    <source>
        <dbReference type="ARBA" id="ARBA00022833"/>
    </source>
</evidence>
<keyword evidence="6 13" id="KW-0479">Metal-binding</keyword>
<dbReference type="InterPro" id="IPR015273">
    <property type="entry name" value="Cys-tRNA-synt_Ia_DALR"/>
</dbReference>
<feature type="binding site" evidence="13">
    <location>
        <position position="212"/>
    </location>
    <ligand>
        <name>Zn(2+)</name>
        <dbReference type="ChEBI" id="CHEBI:29105"/>
    </ligand>
</feature>
<dbReference type="Pfam" id="PF09190">
    <property type="entry name" value="DALR_2"/>
    <property type="match status" value="1"/>
</dbReference>
<evidence type="ECO:0000256" key="2">
    <source>
        <dbReference type="ARBA" id="ARBA00005594"/>
    </source>
</evidence>
<feature type="binding site" evidence="13">
    <location>
        <position position="29"/>
    </location>
    <ligand>
        <name>Zn(2+)</name>
        <dbReference type="ChEBI" id="CHEBI:29105"/>
    </ligand>
</feature>
<evidence type="ECO:0000256" key="1">
    <source>
        <dbReference type="ARBA" id="ARBA00004496"/>
    </source>
</evidence>
<dbReference type="GO" id="GO:0006423">
    <property type="term" value="P:cysteinyl-tRNA aminoacylation"/>
    <property type="evidence" value="ECO:0007669"/>
    <property type="project" value="UniProtKB-UniRule"/>
</dbReference>
<dbReference type="HAMAP" id="MF_00041">
    <property type="entry name" value="Cys_tRNA_synth"/>
    <property type="match status" value="1"/>
</dbReference>
<keyword evidence="8 13" id="KW-0862">Zinc</keyword>
<dbReference type="PANTHER" id="PTHR10890:SF3">
    <property type="entry name" value="CYSTEINE--TRNA LIGASE, CYTOPLASMIC"/>
    <property type="match status" value="1"/>
</dbReference>
<feature type="coiled-coil region" evidence="14">
    <location>
        <begin position="404"/>
        <end position="438"/>
    </location>
</feature>
<evidence type="ECO:0000256" key="5">
    <source>
        <dbReference type="ARBA" id="ARBA00022598"/>
    </source>
</evidence>
<name>A0A855WYL9_9BACT</name>
<dbReference type="PRINTS" id="PR00983">
    <property type="entry name" value="TRNASYNTHCYS"/>
</dbReference>
<keyword evidence="11 13" id="KW-0030">Aminoacyl-tRNA synthetase</keyword>
<feature type="short sequence motif" description="'KMSKS' region" evidence="13">
    <location>
        <begin position="269"/>
        <end position="273"/>
    </location>
</feature>
<dbReference type="GO" id="GO:0005524">
    <property type="term" value="F:ATP binding"/>
    <property type="evidence" value="ECO:0007669"/>
    <property type="project" value="UniProtKB-UniRule"/>
</dbReference>
<dbReference type="Pfam" id="PF01406">
    <property type="entry name" value="tRNA-synt_1e"/>
    <property type="match status" value="1"/>
</dbReference>
<evidence type="ECO:0000256" key="14">
    <source>
        <dbReference type="SAM" id="Coils"/>
    </source>
</evidence>
<evidence type="ECO:0000256" key="9">
    <source>
        <dbReference type="ARBA" id="ARBA00022840"/>
    </source>
</evidence>
<comment type="catalytic activity">
    <reaction evidence="12 13">
        <text>tRNA(Cys) + L-cysteine + ATP = L-cysteinyl-tRNA(Cys) + AMP + diphosphate</text>
        <dbReference type="Rhea" id="RHEA:17773"/>
        <dbReference type="Rhea" id="RHEA-COMP:9661"/>
        <dbReference type="Rhea" id="RHEA-COMP:9679"/>
        <dbReference type="ChEBI" id="CHEBI:30616"/>
        <dbReference type="ChEBI" id="CHEBI:33019"/>
        <dbReference type="ChEBI" id="CHEBI:35235"/>
        <dbReference type="ChEBI" id="CHEBI:78442"/>
        <dbReference type="ChEBI" id="CHEBI:78517"/>
        <dbReference type="ChEBI" id="CHEBI:456215"/>
        <dbReference type="EC" id="6.1.1.16"/>
    </reaction>
</comment>
<comment type="similarity">
    <text evidence="2 13">Belongs to the class-I aminoacyl-tRNA synthetase family.</text>
</comment>
<dbReference type="Gene3D" id="1.20.120.1910">
    <property type="entry name" value="Cysteine-tRNA ligase, C-terminal anti-codon recognition domain"/>
    <property type="match status" value="1"/>
</dbReference>
<gene>
    <name evidence="13" type="primary">cysS</name>
    <name evidence="16" type="ORF">C3F09_08685</name>
</gene>
<comment type="subcellular location">
    <subcellularLocation>
        <location evidence="1 13">Cytoplasm</location>
    </subcellularLocation>
</comment>
<comment type="subunit">
    <text evidence="3 13">Monomer.</text>
</comment>
<keyword evidence="5 13" id="KW-0436">Ligase</keyword>
<dbReference type="InterPro" id="IPR056411">
    <property type="entry name" value="CysS_C"/>
</dbReference>
<dbReference type="EC" id="6.1.1.16" evidence="13"/>
<dbReference type="InterPro" id="IPR009080">
    <property type="entry name" value="tRNAsynth_Ia_anticodon-bd"/>
</dbReference>
<dbReference type="SMART" id="SM00840">
    <property type="entry name" value="DALR_2"/>
    <property type="match status" value="1"/>
</dbReference>
<comment type="caution">
    <text evidence="16">The sequence shown here is derived from an EMBL/GenBank/DDBJ whole genome shotgun (WGS) entry which is preliminary data.</text>
</comment>
<dbReference type="InterPro" id="IPR024909">
    <property type="entry name" value="Cys-tRNA/MSH_ligase"/>
</dbReference>
<evidence type="ECO:0000256" key="12">
    <source>
        <dbReference type="ARBA" id="ARBA00047398"/>
    </source>
</evidence>
<evidence type="ECO:0000259" key="15">
    <source>
        <dbReference type="SMART" id="SM00840"/>
    </source>
</evidence>
<evidence type="ECO:0000256" key="7">
    <source>
        <dbReference type="ARBA" id="ARBA00022741"/>
    </source>
</evidence>
<keyword evidence="10 13" id="KW-0648">Protein biosynthesis</keyword>
<dbReference type="SUPFAM" id="SSF52374">
    <property type="entry name" value="Nucleotidylyl transferase"/>
    <property type="match status" value="1"/>
</dbReference>
<dbReference type="GO" id="GO:0004817">
    <property type="term" value="F:cysteine-tRNA ligase activity"/>
    <property type="evidence" value="ECO:0007669"/>
    <property type="project" value="UniProtKB-UniRule"/>
</dbReference>
<dbReference type="Gene3D" id="3.40.50.620">
    <property type="entry name" value="HUPs"/>
    <property type="match status" value="1"/>
</dbReference>
<evidence type="ECO:0000256" key="10">
    <source>
        <dbReference type="ARBA" id="ARBA00022917"/>
    </source>
</evidence>
<dbReference type="Pfam" id="PF23493">
    <property type="entry name" value="CysS_C"/>
    <property type="match status" value="1"/>
</dbReference>
<feature type="binding site" evidence="13">
    <location>
        <position position="237"/>
    </location>
    <ligand>
        <name>Zn(2+)</name>
        <dbReference type="ChEBI" id="CHEBI:29105"/>
    </ligand>
</feature>
<accession>A0A855WYL9</accession>
<dbReference type="InterPro" id="IPR032678">
    <property type="entry name" value="tRNA-synt_1_cat_dom"/>
</dbReference>
<organism evidence="16 17">
    <name type="scientific">candidate division GN15 bacterium</name>
    <dbReference type="NCBI Taxonomy" id="2072418"/>
    <lineage>
        <taxon>Bacteria</taxon>
        <taxon>candidate division GN15</taxon>
    </lineage>
</organism>
<evidence type="ECO:0000256" key="4">
    <source>
        <dbReference type="ARBA" id="ARBA00022490"/>
    </source>
</evidence>
<proteinExistence type="inferred from homology"/>
<keyword evidence="9 13" id="KW-0067">ATP-binding</keyword>
<dbReference type="GO" id="GO:0005829">
    <property type="term" value="C:cytosol"/>
    <property type="evidence" value="ECO:0007669"/>
    <property type="project" value="TreeGrafter"/>
</dbReference>
<evidence type="ECO:0000256" key="6">
    <source>
        <dbReference type="ARBA" id="ARBA00022723"/>
    </source>
</evidence>
<evidence type="ECO:0000256" key="13">
    <source>
        <dbReference type="HAMAP-Rule" id="MF_00041"/>
    </source>
</evidence>
<evidence type="ECO:0000256" key="3">
    <source>
        <dbReference type="ARBA" id="ARBA00011245"/>
    </source>
</evidence>
<dbReference type="GO" id="GO:0008270">
    <property type="term" value="F:zinc ion binding"/>
    <property type="evidence" value="ECO:0007669"/>
    <property type="project" value="UniProtKB-UniRule"/>
</dbReference>
<dbReference type="PANTHER" id="PTHR10890">
    <property type="entry name" value="CYSTEINYL-TRNA SYNTHETASE"/>
    <property type="match status" value="1"/>
</dbReference>
<keyword evidence="4 13" id="KW-0963">Cytoplasm</keyword>
<dbReference type="SUPFAM" id="SSF47323">
    <property type="entry name" value="Anticodon-binding domain of a subclass of class I aminoacyl-tRNA synthetases"/>
    <property type="match status" value="1"/>
</dbReference>
<evidence type="ECO:0000313" key="16">
    <source>
        <dbReference type="EMBL" id="PWB70721.1"/>
    </source>
</evidence>
<dbReference type="AlphaFoldDB" id="A0A855WYL9"/>
<feature type="short sequence motif" description="'HIGH' region" evidence="13">
    <location>
        <begin position="31"/>
        <end position="41"/>
    </location>
</feature>
<dbReference type="InterPro" id="IPR015803">
    <property type="entry name" value="Cys-tRNA-ligase"/>
</dbReference>
<feature type="binding site" evidence="13">
    <location>
        <position position="272"/>
    </location>
    <ligand>
        <name>ATP</name>
        <dbReference type="ChEBI" id="CHEBI:30616"/>
    </ligand>
</feature>
<dbReference type="Proteomes" id="UP000250918">
    <property type="component" value="Unassembled WGS sequence"/>
</dbReference>
<dbReference type="CDD" id="cd00672">
    <property type="entry name" value="CysRS_core"/>
    <property type="match status" value="1"/>
</dbReference>
<protein>
    <recommendedName>
        <fullName evidence="13">Cysteine--tRNA ligase</fullName>
        <ecNumber evidence="13">6.1.1.16</ecNumber>
    </recommendedName>
    <alternativeName>
        <fullName evidence="13">Cysteinyl-tRNA synthetase</fullName>
        <shortName evidence="13">CysRS</shortName>
    </alternativeName>
</protein>
<keyword evidence="14" id="KW-0175">Coiled coil</keyword>
<dbReference type="EMBL" id="PQAP01000136">
    <property type="protein sequence ID" value="PWB70721.1"/>
    <property type="molecule type" value="Genomic_DNA"/>
</dbReference>
<evidence type="ECO:0000313" key="17">
    <source>
        <dbReference type="Proteomes" id="UP000250918"/>
    </source>
</evidence>
<dbReference type="FunFam" id="3.40.50.620:FF:000130">
    <property type="entry name" value="Cysteine--tRNA ligase"/>
    <property type="match status" value="1"/>
</dbReference>
<feature type="binding site" evidence="13">
    <location>
        <position position="241"/>
    </location>
    <ligand>
        <name>Zn(2+)</name>
        <dbReference type="ChEBI" id="CHEBI:29105"/>
    </ligand>
</feature>